<dbReference type="AlphaFoldDB" id="A0A7J6DW07"/>
<name>A0A7J6DW07_CANSA</name>
<dbReference type="EMBL" id="JAATIP010000370">
    <property type="protein sequence ID" value="KAF4350298.1"/>
    <property type="molecule type" value="Genomic_DNA"/>
</dbReference>
<proteinExistence type="predicted"/>
<feature type="chain" id="PRO_5036204966" evidence="1">
    <location>
        <begin position="21"/>
        <end position="90"/>
    </location>
</feature>
<evidence type="ECO:0000313" key="4">
    <source>
        <dbReference type="Proteomes" id="UP000525078"/>
    </source>
</evidence>
<dbReference type="Proteomes" id="UP000583929">
    <property type="component" value="Unassembled WGS sequence"/>
</dbReference>
<evidence type="ECO:0000313" key="2">
    <source>
        <dbReference type="EMBL" id="KAF4350298.1"/>
    </source>
</evidence>
<organism evidence="2 4">
    <name type="scientific">Cannabis sativa</name>
    <name type="common">Hemp</name>
    <name type="synonym">Marijuana</name>
    <dbReference type="NCBI Taxonomy" id="3483"/>
    <lineage>
        <taxon>Eukaryota</taxon>
        <taxon>Viridiplantae</taxon>
        <taxon>Streptophyta</taxon>
        <taxon>Embryophyta</taxon>
        <taxon>Tracheophyta</taxon>
        <taxon>Spermatophyta</taxon>
        <taxon>Magnoliopsida</taxon>
        <taxon>eudicotyledons</taxon>
        <taxon>Gunneridae</taxon>
        <taxon>Pentapetalae</taxon>
        <taxon>rosids</taxon>
        <taxon>fabids</taxon>
        <taxon>Rosales</taxon>
        <taxon>Cannabaceae</taxon>
        <taxon>Cannabis</taxon>
    </lineage>
</organism>
<gene>
    <name evidence="2" type="ORF">F8388_001318</name>
    <name evidence="3" type="ORF">G4B88_028803</name>
</gene>
<sequence>MLVTIQDMLVAVLLPHLSFLADEVIDCSRKIMNNIDYYNSNEEIGVNVYIEVYVDELPQLNSDYNDDYDNDVPICFVAASEECFDWFGSY</sequence>
<keyword evidence="5" id="KW-1185">Reference proteome</keyword>
<accession>A0A7J6DW07</accession>
<dbReference type="EMBL" id="JAATIQ010000184">
    <property type="protein sequence ID" value="KAF4372828.1"/>
    <property type="molecule type" value="Genomic_DNA"/>
</dbReference>
<reference evidence="4 5" key="1">
    <citation type="journal article" date="2020" name="bioRxiv">
        <title>Sequence and annotation of 42 cannabis genomes reveals extensive copy number variation in cannabinoid synthesis and pathogen resistance genes.</title>
        <authorList>
            <person name="Mckernan K.J."/>
            <person name="Helbert Y."/>
            <person name="Kane L.T."/>
            <person name="Ebling H."/>
            <person name="Zhang L."/>
            <person name="Liu B."/>
            <person name="Eaton Z."/>
            <person name="Mclaughlin S."/>
            <person name="Kingan S."/>
            <person name="Baybayan P."/>
            <person name="Concepcion G."/>
            <person name="Jordan M."/>
            <person name="Riva A."/>
            <person name="Barbazuk W."/>
            <person name="Harkins T."/>
        </authorList>
    </citation>
    <scope>NUCLEOTIDE SEQUENCE [LARGE SCALE GENOMIC DNA]</scope>
    <source>
        <strain evidence="4 5">cv. Jamaican Lion 4</strain>
        <strain evidence="3">Father</strain>
        <strain evidence="2">Mother</strain>
        <tissue evidence="2">Leaf</tissue>
    </source>
</reference>
<feature type="signal peptide" evidence="1">
    <location>
        <begin position="1"/>
        <end position="20"/>
    </location>
</feature>
<evidence type="ECO:0000313" key="5">
    <source>
        <dbReference type="Proteomes" id="UP000583929"/>
    </source>
</evidence>
<protein>
    <submittedName>
        <fullName evidence="2">Uncharacterized protein</fullName>
    </submittedName>
</protein>
<evidence type="ECO:0000256" key="1">
    <source>
        <dbReference type="SAM" id="SignalP"/>
    </source>
</evidence>
<keyword evidence="1" id="KW-0732">Signal</keyword>
<evidence type="ECO:0000313" key="3">
    <source>
        <dbReference type="EMBL" id="KAF4372828.1"/>
    </source>
</evidence>
<dbReference type="Proteomes" id="UP000525078">
    <property type="component" value="Unassembled WGS sequence"/>
</dbReference>
<comment type="caution">
    <text evidence="2">The sequence shown here is derived from an EMBL/GenBank/DDBJ whole genome shotgun (WGS) entry which is preliminary data.</text>
</comment>